<dbReference type="RefSeq" id="WP_179694488.1">
    <property type="nucleotide sequence ID" value="NZ_JACCAT010000001.1"/>
</dbReference>
<evidence type="ECO:0000313" key="3">
    <source>
        <dbReference type="Proteomes" id="UP000553035"/>
    </source>
</evidence>
<evidence type="ECO:0000313" key="2">
    <source>
        <dbReference type="EMBL" id="NYH11207.1"/>
    </source>
</evidence>
<protein>
    <submittedName>
        <fullName evidence="2">Uncharacterized protein</fullName>
    </submittedName>
</protein>
<gene>
    <name evidence="2" type="ORF">GGI52_004250</name>
</gene>
<keyword evidence="1" id="KW-0812">Transmembrane</keyword>
<reference evidence="2 3" key="1">
    <citation type="submission" date="2020-07" db="EMBL/GenBank/DDBJ databases">
        <title>Exploring microbial biodiversity for novel pathways involved in the catabolism of aromatic compounds derived from lignin.</title>
        <authorList>
            <person name="Elkins J."/>
        </authorList>
    </citation>
    <scope>NUCLEOTIDE SEQUENCE [LARGE SCALE GENOMIC DNA]</scope>
    <source>
        <strain evidence="2 3">VanB</strain>
    </source>
</reference>
<evidence type="ECO:0000256" key="1">
    <source>
        <dbReference type="SAM" id="Phobius"/>
    </source>
</evidence>
<accession>A0A7Y9VZL5</accession>
<comment type="caution">
    <text evidence="2">The sequence shown here is derived from an EMBL/GenBank/DDBJ whole genome shotgun (WGS) entry which is preliminary data.</text>
</comment>
<keyword evidence="1" id="KW-0472">Membrane</keyword>
<proteinExistence type="predicted"/>
<dbReference type="AlphaFoldDB" id="A0A7Y9VZL5"/>
<keyword evidence="1" id="KW-1133">Transmembrane helix</keyword>
<sequence length="136" mass="15429">MDFDQIIYKTIAWLSIEHQGRRRLTYNVQLVFGAAMVIFFWFAGKVVLARRKTFLVNKAQELALKSLTAISLTEGEGQKVKFTGVLLEKEGAYTVTVTRDDGKEATVSSHDGLLSLEEVEAYLRAHTPFILSDFRR</sequence>
<dbReference type="EMBL" id="JACCAT010000001">
    <property type="protein sequence ID" value="NYH11207.1"/>
    <property type="molecule type" value="Genomic_DNA"/>
</dbReference>
<feature type="transmembrane region" description="Helical" evidence="1">
    <location>
        <begin position="30"/>
        <end position="48"/>
    </location>
</feature>
<name>A0A7Y9VZL5_9PSED</name>
<organism evidence="2 3">
    <name type="scientific">Pseudomonas moraviensis</name>
    <dbReference type="NCBI Taxonomy" id="321662"/>
    <lineage>
        <taxon>Bacteria</taxon>
        <taxon>Pseudomonadati</taxon>
        <taxon>Pseudomonadota</taxon>
        <taxon>Gammaproteobacteria</taxon>
        <taxon>Pseudomonadales</taxon>
        <taxon>Pseudomonadaceae</taxon>
        <taxon>Pseudomonas</taxon>
    </lineage>
</organism>
<dbReference type="Proteomes" id="UP000553035">
    <property type="component" value="Unassembled WGS sequence"/>
</dbReference>